<feature type="transmembrane region" description="Helical" evidence="1">
    <location>
        <begin position="51"/>
        <end position="73"/>
    </location>
</feature>
<dbReference type="PROSITE" id="PS51318">
    <property type="entry name" value="TAT"/>
    <property type="match status" value="1"/>
</dbReference>
<keyword evidence="1" id="KW-0472">Membrane</keyword>
<keyword evidence="2" id="KW-0732">Signal</keyword>
<feature type="chain" id="PRO_5047497660" description="Multidrug transporter" evidence="2">
    <location>
        <begin position="28"/>
        <end position="107"/>
    </location>
</feature>
<accession>A0ABV2B0C9</accession>
<gene>
    <name evidence="3" type="ORF">SADO_06972</name>
</gene>
<organism evidence="3 4">
    <name type="scientific">Salinisphaera dokdonensis CL-ES53</name>
    <dbReference type="NCBI Taxonomy" id="1304272"/>
    <lineage>
        <taxon>Bacteria</taxon>
        <taxon>Pseudomonadati</taxon>
        <taxon>Pseudomonadota</taxon>
        <taxon>Gammaproteobacteria</taxon>
        <taxon>Salinisphaerales</taxon>
        <taxon>Salinisphaeraceae</taxon>
        <taxon>Salinisphaera</taxon>
    </lineage>
</organism>
<sequence>MTVFSARRALIVLVAALGLGLAGPASAIDDYASPGPPSAAAMGVDMVLVRPVSLVATTLGAGLFVVSLPFSLLGMNAADAGNRLVVEPGKYTFVRPLGNFQASSPAR</sequence>
<feature type="signal peptide" evidence="2">
    <location>
        <begin position="1"/>
        <end position="27"/>
    </location>
</feature>
<keyword evidence="1" id="KW-0812">Transmembrane</keyword>
<dbReference type="Proteomes" id="UP001460888">
    <property type="component" value="Unassembled WGS sequence"/>
</dbReference>
<evidence type="ECO:0000256" key="2">
    <source>
        <dbReference type="SAM" id="SignalP"/>
    </source>
</evidence>
<protein>
    <recommendedName>
        <fullName evidence="5">Multidrug transporter</fullName>
    </recommendedName>
</protein>
<reference evidence="3 4" key="1">
    <citation type="submission" date="2013-03" db="EMBL/GenBank/DDBJ databases">
        <title>Salinisphaera dokdonensis CL-ES53 Genome Sequencing.</title>
        <authorList>
            <person name="Li C."/>
            <person name="Lai Q."/>
            <person name="Shao Z."/>
        </authorList>
    </citation>
    <scope>NUCLEOTIDE SEQUENCE [LARGE SCALE GENOMIC DNA]</scope>
    <source>
        <strain evidence="3 4">CL-ES53</strain>
    </source>
</reference>
<evidence type="ECO:0000313" key="4">
    <source>
        <dbReference type="Proteomes" id="UP001460888"/>
    </source>
</evidence>
<dbReference type="EMBL" id="APND01000002">
    <property type="protein sequence ID" value="MES1928977.1"/>
    <property type="molecule type" value="Genomic_DNA"/>
</dbReference>
<comment type="caution">
    <text evidence="3">The sequence shown here is derived from an EMBL/GenBank/DDBJ whole genome shotgun (WGS) entry which is preliminary data.</text>
</comment>
<evidence type="ECO:0008006" key="5">
    <source>
        <dbReference type="Google" id="ProtNLM"/>
    </source>
</evidence>
<evidence type="ECO:0000256" key="1">
    <source>
        <dbReference type="SAM" id="Phobius"/>
    </source>
</evidence>
<name>A0ABV2B0C9_9GAMM</name>
<keyword evidence="4" id="KW-1185">Reference proteome</keyword>
<dbReference type="InterPro" id="IPR006311">
    <property type="entry name" value="TAT_signal"/>
</dbReference>
<keyword evidence="1" id="KW-1133">Transmembrane helix</keyword>
<dbReference type="RefSeq" id="WP_353110441.1">
    <property type="nucleotide sequence ID" value="NZ_APND01000002.1"/>
</dbReference>
<proteinExistence type="predicted"/>
<evidence type="ECO:0000313" key="3">
    <source>
        <dbReference type="EMBL" id="MES1928977.1"/>
    </source>
</evidence>